<dbReference type="RefSeq" id="WP_009143835.1">
    <property type="nucleotide sequence ID" value="NZ_GL831043.1"/>
</dbReference>
<comment type="subcellular location">
    <subcellularLocation>
        <location evidence="1">Membrane</location>
    </subcellularLocation>
</comment>
<evidence type="ECO:0000313" key="7">
    <source>
        <dbReference type="EMBL" id="EFY06573.1"/>
    </source>
</evidence>
<gene>
    <name evidence="7" type="ORF">HMPREF9444_01664</name>
</gene>
<reference evidence="7 8" key="1">
    <citation type="submission" date="2011-01" db="EMBL/GenBank/DDBJ databases">
        <authorList>
            <person name="Weinstock G."/>
            <person name="Sodergren E."/>
            <person name="Clifton S."/>
            <person name="Fulton L."/>
            <person name="Fulton B."/>
            <person name="Courtney L."/>
            <person name="Fronick C."/>
            <person name="Harrison M."/>
            <person name="Strong C."/>
            <person name="Farmer C."/>
            <person name="Delahaunty K."/>
            <person name="Markovic C."/>
            <person name="Hall O."/>
            <person name="Minx P."/>
            <person name="Tomlinson C."/>
            <person name="Mitreva M."/>
            <person name="Hou S."/>
            <person name="Chen J."/>
            <person name="Wollam A."/>
            <person name="Pepin K.H."/>
            <person name="Johnson M."/>
            <person name="Bhonagiri V."/>
            <person name="Zhang X."/>
            <person name="Suruliraj S."/>
            <person name="Warren W."/>
            <person name="Chinwalla A."/>
            <person name="Mardis E.R."/>
            <person name="Wilson R.K."/>
        </authorList>
    </citation>
    <scope>NUCLEOTIDE SEQUENCE [LARGE SCALE GENOMIC DNA]</scope>
    <source>
        <strain evidence="8">DSM 22608 / JCM 16073 / KCTC 15190 / YIT 12066</strain>
    </source>
</reference>
<evidence type="ECO:0000256" key="1">
    <source>
        <dbReference type="ARBA" id="ARBA00004370"/>
    </source>
</evidence>
<comment type="caution">
    <text evidence="7">The sequence shown here is derived from an EMBL/GenBank/DDBJ whole genome shotgun (WGS) entry which is preliminary data.</text>
</comment>
<dbReference type="InterPro" id="IPR000711">
    <property type="entry name" value="ATPase_OSCP/dsu"/>
</dbReference>
<keyword evidence="2" id="KW-0813">Transport</keyword>
<evidence type="ECO:0000256" key="6">
    <source>
        <dbReference type="ARBA" id="ARBA00023310"/>
    </source>
</evidence>
<keyword evidence="3" id="KW-0375">Hydrogen ion transport</keyword>
<dbReference type="GO" id="GO:0016020">
    <property type="term" value="C:membrane"/>
    <property type="evidence" value="ECO:0007669"/>
    <property type="project" value="UniProtKB-SubCell"/>
</dbReference>
<keyword evidence="6" id="KW-0066">ATP synthesis</keyword>
<dbReference type="Proteomes" id="UP000018458">
    <property type="component" value="Unassembled WGS sequence"/>
</dbReference>
<proteinExistence type="predicted"/>
<name>E8LLM9_SUCHY</name>
<keyword evidence="8" id="KW-1185">Reference proteome</keyword>
<protein>
    <submittedName>
        <fullName evidence="7">Uncharacterized protein</fullName>
    </submittedName>
</protein>
<keyword evidence="5" id="KW-0472">Membrane</keyword>
<dbReference type="EMBL" id="AEVO01000111">
    <property type="protein sequence ID" value="EFY06573.1"/>
    <property type="molecule type" value="Genomic_DNA"/>
</dbReference>
<dbReference type="HOGENOM" id="CLU_3410360_0_0_6"/>
<keyword evidence="4" id="KW-0406">Ion transport</keyword>
<evidence type="ECO:0000313" key="8">
    <source>
        <dbReference type="Proteomes" id="UP000018458"/>
    </source>
</evidence>
<dbReference type="Pfam" id="PF00213">
    <property type="entry name" value="OSCP"/>
    <property type="match status" value="1"/>
</dbReference>
<evidence type="ECO:0000256" key="5">
    <source>
        <dbReference type="ARBA" id="ARBA00023136"/>
    </source>
</evidence>
<evidence type="ECO:0000256" key="4">
    <source>
        <dbReference type="ARBA" id="ARBA00023065"/>
    </source>
</evidence>
<sequence>MGGAVLKIGDEVIDASVKSYLKGMASALK</sequence>
<evidence type="ECO:0000256" key="3">
    <source>
        <dbReference type="ARBA" id="ARBA00022781"/>
    </source>
</evidence>
<evidence type="ECO:0000256" key="2">
    <source>
        <dbReference type="ARBA" id="ARBA00022448"/>
    </source>
</evidence>
<dbReference type="GO" id="GO:0046933">
    <property type="term" value="F:proton-transporting ATP synthase activity, rotational mechanism"/>
    <property type="evidence" value="ECO:0007669"/>
    <property type="project" value="InterPro"/>
</dbReference>
<accession>E8LLM9</accession>
<dbReference type="AlphaFoldDB" id="E8LLM9"/>
<organism evidence="7 8">
    <name type="scientific">Succinatimonas hippei (strain DSM 22608 / JCM 16073 / KCTC 15190 / YIT 12066)</name>
    <dbReference type="NCBI Taxonomy" id="762983"/>
    <lineage>
        <taxon>Bacteria</taxon>
        <taxon>Pseudomonadati</taxon>
        <taxon>Pseudomonadota</taxon>
        <taxon>Gammaproteobacteria</taxon>
        <taxon>Aeromonadales</taxon>
        <taxon>Succinivibrionaceae</taxon>
        <taxon>Succinatimonas</taxon>
    </lineage>
</organism>